<dbReference type="EC" id="3.1.3.-" evidence="1"/>
<gene>
    <name evidence="1" type="ORF">JDO7802_01899</name>
</gene>
<dbReference type="InterPro" id="IPR044999">
    <property type="entry name" value="CbbY-like"/>
</dbReference>
<reference evidence="1 2" key="1">
    <citation type="submission" date="2015-07" db="EMBL/GenBank/DDBJ databases">
        <authorList>
            <person name="Noorani M."/>
        </authorList>
    </citation>
    <scope>NUCLEOTIDE SEQUENCE [LARGE SCALE GENOMIC DNA]</scope>
    <source>
        <strain evidence="1 2">CECT 7802</strain>
    </source>
</reference>
<dbReference type="InterPro" id="IPR023214">
    <property type="entry name" value="HAD_sf"/>
</dbReference>
<dbReference type="Gene3D" id="1.10.150.240">
    <property type="entry name" value="Putative phosphatase, domain 2"/>
    <property type="match status" value="1"/>
</dbReference>
<dbReference type="InterPro" id="IPR036412">
    <property type="entry name" value="HAD-like_sf"/>
</dbReference>
<dbReference type="Pfam" id="PF00702">
    <property type="entry name" value="Hydrolase"/>
    <property type="match status" value="1"/>
</dbReference>
<dbReference type="STRING" id="420998.JDO7802_01899"/>
<dbReference type="PANTHER" id="PTHR42896">
    <property type="entry name" value="XYLULOSE-1,5-BISPHOSPHATE (XUBP) PHOSPHATASE"/>
    <property type="match status" value="1"/>
</dbReference>
<dbReference type="InterPro" id="IPR006439">
    <property type="entry name" value="HAD-SF_hydro_IA"/>
</dbReference>
<dbReference type="InterPro" id="IPR023198">
    <property type="entry name" value="PGP-like_dom2"/>
</dbReference>
<dbReference type="RefSeq" id="WP_083481226.1">
    <property type="nucleotide sequence ID" value="NZ_CXSU01000012.1"/>
</dbReference>
<dbReference type="SUPFAM" id="SSF56784">
    <property type="entry name" value="HAD-like"/>
    <property type="match status" value="1"/>
</dbReference>
<sequence>MKALLLGSIGTLSDTSELQREAFNAAFLRHGLDWSWDRDDYRDMLRASGGQDRIETQAAAEGISVDAAAIHATKSAMFQEMLNQGRADPRPGVMDAIERARADGTKLGFVTTTSRANVDSVLAALDIVPETFDIITSSDDVTHGKPASEVYHLAAERLAVSRADCTVVEDNVGGVRAALDAGMACIAWPNENTADHDFGGVRVAGTNLGDTLYPATADAR</sequence>
<dbReference type="EMBL" id="CXSU01000012">
    <property type="protein sequence ID" value="CTQ49882.1"/>
    <property type="molecule type" value="Genomic_DNA"/>
</dbReference>
<dbReference type="Proteomes" id="UP000049222">
    <property type="component" value="Unassembled WGS sequence"/>
</dbReference>
<dbReference type="AlphaFoldDB" id="A0A0M6YHQ2"/>
<evidence type="ECO:0000313" key="2">
    <source>
        <dbReference type="Proteomes" id="UP000049222"/>
    </source>
</evidence>
<dbReference type="OrthoDB" id="9782449at2"/>
<keyword evidence="1" id="KW-0378">Hydrolase</keyword>
<dbReference type="PANTHER" id="PTHR42896:SF2">
    <property type="entry name" value="CBBY-LIKE PROTEIN"/>
    <property type="match status" value="1"/>
</dbReference>
<proteinExistence type="predicted"/>
<dbReference type="Gene3D" id="3.40.50.1000">
    <property type="entry name" value="HAD superfamily/HAD-like"/>
    <property type="match status" value="1"/>
</dbReference>
<protein>
    <submittedName>
        <fullName evidence="1">Phosphorylated carbohydrates phosphatase</fullName>
        <ecNumber evidence="1">3.1.3.-</ecNumber>
    </submittedName>
</protein>
<organism evidence="1 2">
    <name type="scientific">Jannaschia donghaensis</name>
    <dbReference type="NCBI Taxonomy" id="420998"/>
    <lineage>
        <taxon>Bacteria</taxon>
        <taxon>Pseudomonadati</taxon>
        <taxon>Pseudomonadota</taxon>
        <taxon>Alphaproteobacteria</taxon>
        <taxon>Rhodobacterales</taxon>
        <taxon>Roseobacteraceae</taxon>
        <taxon>Jannaschia</taxon>
    </lineage>
</organism>
<keyword evidence="2" id="KW-1185">Reference proteome</keyword>
<dbReference type="GO" id="GO:0016787">
    <property type="term" value="F:hydrolase activity"/>
    <property type="evidence" value="ECO:0007669"/>
    <property type="project" value="UniProtKB-KW"/>
</dbReference>
<dbReference type="NCBIfam" id="TIGR01509">
    <property type="entry name" value="HAD-SF-IA-v3"/>
    <property type="match status" value="1"/>
</dbReference>
<name>A0A0M6YHQ2_9RHOB</name>
<accession>A0A0M6YHQ2</accession>
<evidence type="ECO:0000313" key="1">
    <source>
        <dbReference type="EMBL" id="CTQ49882.1"/>
    </source>
</evidence>